<protein>
    <submittedName>
        <fullName evidence="4">Flavin reductase (DIM6/NTAB) family NADH-FMN oxidoreductase RutF</fullName>
    </submittedName>
</protein>
<feature type="domain" description="Flavin reductase like" evidence="3">
    <location>
        <begin position="23"/>
        <end position="170"/>
    </location>
</feature>
<accession>A0ABV4GLN8</accession>
<dbReference type="SMART" id="SM00903">
    <property type="entry name" value="Flavin_Reduct"/>
    <property type="match status" value="1"/>
</dbReference>
<dbReference type="SUPFAM" id="SSF50475">
    <property type="entry name" value="FMN-binding split barrel"/>
    <property type="match status" value="1"/>
</dbReference>
<evidence type="ECO:0000256" key="2">
    <source>
        <dbReference type="ARBA" id="ARBA00023002"/>
    </source>
</evidence>
<comment type="similarity">
    <text evidence="1">Belongs to the non-flavoprotein flavin reductase family.</text>
</comment>
<reference evidence="4 5" key="1">
    <citation type="submission" date="2024-07" db="EMBL/GenBank/DDBJ databases">
        <title>Genomic Encyclopedia of Type Strains, Phase V (KMG-V): Genome sequencing to study the core and pangenomes of soil and plant-associated prokaryotes.</title>
        <authorList>
            <person name="Whitman W."/>
        </authorList>
    </citation>
    <scope>NUCLEOTIDE SEQUENCE [LARGE SCALE GENOMIC DNA]</scope>
    <source>
        <strain evidence="4 5">USDA 222</strain>
    </source>
</reference>
<name>A0ABV4GLN8_9BRAD</name>
<evidence type="ECO:0000259" key="3">
    <source>
        <dbReference type="SMART" id="SM00903"/>
    </source>
</evidence>
<keyword evidence="2" id="KW-0560">Oxidoreductase</keyword>
<gene>
    <name evidence="4" type="ORF">ABH992_005257</name>
</gene>
<evidence type="ECO:0000313" key="5">
    <source>
        <dbReference type="Proteomes" id="UP001565474"/>
    </source>
</evidence>
<dbReference type="InterPro" id="IPR002563">
    <property type="entry name" value="Flavin_Rdtase-like_dom"/>
</dbReference>
<sequence>MNVVPRDLMTEIPVSPADFRGAMRHLTGGVSVITAGRGKDITGMTVTSVTSLSVEPPTLLVSINRDASSFPLIRRHGAFGVNILNADQLDVAERFAGKGGLKGADRFAGSQWVTAVSGVPLLVGALSAFDCEVEEIVERHSHGIVIGRVRDIRSSTRTAALAYWHGQYVAVDQDEDAARLADVSLPARGRRGI</sequence>
<dbReference type="Proteomes" id="UP001565474">
    <property type="component" value="Unassembled WGS sequence"/>
</dbReference>
<dbReference type="InterPro" id="IPR012349">
    <property type="entry name" value="Split_barrel_FMN-bd"/>
</dbReference>
<evidence type="ECO:0000313" key="4">
    <source>
        <dbReference type="EMBL" id="MEY9472858.1"/>
    </source>
</evidence>
<proteinExistence type="inferred from homology"/>
<dbReference type="RefSeq" id="WP_036041030.1">
    <property type="nucleotide sequence ID" value="NZ_JBGBYD010000002.1"/>
</dbReference>
<organism evidence="4 5">
    <name type="scientific">Bradyrhizobium yuanmingense</name>
    <dbReference type="NCBI Taxonomy" id="108015"/>
    <lineage>
        <taxon>Bacteria</taxon>
        <taxon>Pseudomonadati</taxon>
        <taxon>Pseudomonadota</taxon>
        <taxon>Alphaproteobacteria</taxon>
        <taxon>Hyphomicrobiales</taxon>
        <taxon>Nitrobacteraceae</taxon>
        <taxon>Bradyrhizobium</taxon>
    </lineage>
</organism>
<dbReference type="EMBL" id="JBGBZN010000002">
    <property type="protein sequence ID" value="MEY9472858.1"/>
    <property type="molecule type" value="Genomic_DNA"/>
</dbReference>
<evidence type="ECO:0000256" key="1">
    <source>
        <dbReference type="ARBA" id="ARBA00008898"/>
    </source>
</evidence>
<dbReference type="Gene3D" id="2.30.110.10">
    <property type="entry name" value="Electron Transport, Fmn-binding Protein, Chain A"/>
    <property type="match status" value="1"/>
</dbReference>
<dbReference type="Pfam" id="PF01613">
    <property type="entry name" value="Flavin_Reduct"/>
    <property type="match status" value="1"/>
</dbReference>
<dbReference type="PANTHER" id="PTHR30466">
    <property type="entry name" value="FLAVIN REDUCTASE"/>
    <property type="match status" value="1"/>
</dbReference>
<dbReference type="PANTHER" id="PTHR30466:SF11">
    <property type="entry name" value="FLAVIN-DEPENDENT MONOOXYGENASE, REDUCTASE SUBUNIT HSAB"/>
    <property type="match status" value="1"/>
</dbReference>
<comment type="caution">
    <text evidence="4">The sequence shown here is derived from an EMBL/GenBank/DDBJ whole genome shotgun (WGS) entry which is preliminary data.</text>
</comment>
<keyword evidence="5" id="KW-1185">Reference proteome</keyword>
<dbReference type="InterPro" id="IPR050268">
    <property type="entry name" value="NADH-dep_flavin_reductase"/>
</dbReference>